<dbReference type="EMBL" id="CP017557">
    <property type="protein sequence ID" value="AOW05066.1"/>
    <property type="molecule type" value="Genomic_DNA"/>
</dbReference>
<dbReference type="GO" id="GO:0051301">
    <property type="term" value="P:cell division"/>
    <property type="evidence" value="ECO:0007669"/>
    <property type="project" value="UniProtKB-KW"/>
</dbReference>
<dbReference type="AlphaFoldDB" id="A0A1D8NHF6"/>
<dbReference type="Pfam" id="PF03256">
    <property type="entry name" value="ANAPC10"/>
    <property type="match status" value="1"/>
</dbReference>
<reference evidence="8 10" key="1">
    <citation type="journal article" date="2016" name="PLoS ONE">
        <title>Sequence Assembly of Yarrowia lipolytica Strain W29/CLIB89 Shows Transposable Element Diversity.</title>
        <authorList>
            <person name="Magnan C."/>
            <person name="Yu J."/>
            <person name="Chang I."/>
            <person name="Jahn E."/>
            <person name="Kanomata Y."/>
            <person name="Wu J."/>
            <person name="Zeller M."/>
            <person name="Oakes M."/>
            <person name="Baldi P."/>
            <person name="Sandmeyer S."/>
        </authorList>
    </citation>
    <scope>NUCLEOTIDE SEQUENCE [LARGE SCALE GENOMIC DNA]</scope>
    <source>
        <strain evidence="8">CLIB89</strain>
        <strain evidence="10">CLIB89(W29)</strain>
    </source>
</reference>
<dbReference type="Proteomes" id="UP000256601">
    <property type="component" value="Unassembled WGS sequence"/>
</dbReference>
<dbReference type="EMBL" id="KZ857328">
    <property type="protein sequence ID" value="RDW27790.1"/>
    <property type="molecule type" value="Genomic_DNA"/>
</dbReference>
<dbReference type="SUPFAM" id="SSF49785">
    <property type="entry name" value="Galactose-binding domain-like"/>
    <property type="match status" value="1"/>
</dbReference>
<dbReference type="GO" id="GO:0070979">
    <property type="term" value="P:protein K11-linked ubiquitination"/>
    <property type="evidence" value="ECO:0007669"/>
    <property type="project" value="TreeGrafter"/>
</dbReference>
<dbReference type="PIRSF" id="PIRSF028841">
    <property type="entry name" value="APC10_sub"/>
    <property type="match status" value="1"/>
</dbReference>
<name>A0A1D8NHF6_YARLL</name>
<keyword evidence="4 6" id="KW-0833">Ubl conjugation pathway</keyword>
<evidence type="ECO:0000259" key="7">
    <source>
        <dbReference type="PROSITE" id="PS51284"/>
    </source>
</evidence>
<dbReference type="InterPro" id="IPR004939">
    <property type="entry name" value="APC_su10/DOC_dom"/>
</dbReference>
<reference evidence="9 11" key="2">
    <citation type="submission" date="2018-07" db="EMBL/GenBank/DDBJ databases">
        <title>Draft Genome Assemblies for Five Robust Yarrowia lipolytica Strains Exhibiting High Lipid Production and Pentose Sugar Utilization and Sugar Alcohol Secretion from Undetoxified Lignocellulosic Biomass Hydrolysates.</title>
        <authorList>
            <consortium name="DOE Joint Genome Institute"/>
            <person name="Walker C."/>
            <person name="Ryu S."/>
            <person name="Na H."/>
            <person name="Zane M."/>
            <person name="LaButti K."/>
            <person name="Lipzen A."/>
            <person name="Haridas S."/>
            <person name="Barry K."/>
            <person name="Grigoriev I.V."/>
            <person name="Quarterman J."/>
            <person name="Slininger P."/>
            <person name="Dien B."/>
            <person name="Trinh C.T."/>
        </authorList>
    </citation>
    <scope>NUCLEOTIDE SEQUENCE [LARGE SCALE GENOMIC DNA]</scope>
    <source>
        <strain evidence="9 11">YB392</strain>
    </source>
</reference>
<dbReference type="OrthoDB" id="24948at2759"/>
<dbReference type="KEGG" id="yli:2912427"/>
<comment type="similarity">
    <text evidence="1 6">Belongs to the APC10 family.</text>
</comment>
<dbReference type="GO" id="GO:0031145">
    <property type="term" value="P:anaphase-promoting complex-dependent catabolic process"/>
    <property type="evidence" value="ECO:0007669"/>
    <property type="project" value="EnsemblFungi"/>
</dbReference>
<dbReference type="VEuPathDB" id="FungiDB:YALI0_E07117g"/>
<dbReference type="VEuPathDB" id="FungiDB:YALI1_E08452g"/>
<dbReference type="PANTHER" id="PTHR12936:SF0">
    <property type="entry name" value="ANAPHASE-PROMOTING COMPLEX SUBUNIT 10"/>
    <property type="match status" value="1"/>
</dbReference>
<dbReference type="Gene3D" id="2.60.120.260">
    <property type="entry name" value="Galactose-binding domain-like"/>
    <property type="match status" value="1"/>
</dbReference>
<dbReference type="GeneID" id="2912427"/>
<comment type="function">
    <text evidence="6">Component of the anaphase promoting complex/cyclosome (APC/C), a cell cycle-regulated E3 ubiquitin-protein ligase complex that controls progression through mitosis and the G1 phase of the cell cycle.</text>
</comment>
<feature type="domain" description="DOC" evidence="7">
    <location>
        <begin position="1"/>
        <end position="183"/>
    </location>
</feature>
<dbReference type="FunFam" id="2.60.120.260:FF:000122">
    <property type="entry name" value="Anaphase-promoting complex subunit 10"/>
    <property type="match status" value="1"/>
</dbReference>
<dbReference type="PANTHER" id="PTHR12936">
    <property type="entry name" value="ANAPHASE-PROMOTING COMPLEX 10"/>
    <property type="match status" value="1"/>
</dbReference>
<dbReference type="RefSeq" id="XP_503653.1">
    <property type="nucleotide sequence ID" value="XM_503653.1"/>
</dbReference>
<evidence type="ECO:0000256" key="1">
    <source>
        <dbReference type="ARBA" id="ARBA00006762"/>
    </source>
</evidence>
<keyword evidence="5 6" id="KW-0131">Cell cycle</keyword>
<dbReference type="InterPro" id="IPR008979">
    <property type="entry name" value="Galactose-bd-like_sf"/>
</dbReference>
<evidence type="ECO:0000313" key="8">
    <source>
        <dbReference type="EMBL" id="AOW05066.1"/>
    </source>
</evidence>
<sequence length="184" mass="20968">MSEKPTFTEGLEEVEELGLTDLGSLAHWSVSSHKTGCGVEALRSDDHQLFWQSDGPQPHHLDIHFSKRVSIERVSIYTDYELDESYTPSKIKILAGSGYHDLLEVTEVDLDEPQGWTHLVLDGLREDGVLKTYLLRLLIPANHQHGKDTHLRAVKVYGPRKHMVMDDSIFTFTTPQMFSEQVIR</sequence>
<keyword evidence="2 6" id="KW-0132">Cell division</keyword>
<dbReference type="PROSITE" id="PS51284">
    <property type="entry name" value="DOC"/>
    <property type="match status" value="1"/>
</dbReference>
<dbReference type="Proteomes" id="UP000182444">
    <property type="component" value="Chromosome 1E"/>
</dbReference>
<evidence type="ECO:0000256" key="5">
    <source>
        <dbReference type="ARBA" id="ARBA00023306"/>
    </source>
</evidence>
<evidence type="ECO:0000313" key="10">
    <source>
        <dbReference type="Proteomes" id="UP000182444"/>
    </source>
</evidence>
<evidence type="ECO:0000313" key="9">
    <source>
        <dbReference type="EMBL" id="RDW27790.1"/>
    </source>
</evidence>
<dbReference type="CDD" id="cd08366">
    <property type="entry name" value="APC10"/>
    <property type="match status" value="1"/>
</dbReference>
<dbReference type="eggNOG" id="KOG3437">
    <property type="taxonomic scope" value="Eukaryota"/>
</dbReference>
<proteinExistence type="inferred from homology"/>
<accession>A0A1D8NHF6</accession>
<evidence type="ECO:0000256" key="4">
    <source>
        <dbReference type="ARBA" id="ARBA00022786"/>
    </source>
</evidence>
<gene>
    <name evidence="9" type="ORF">B0I71DRAFT_14424</name>
    <name evidence="8" type="ORF">YALI1_E08452g</name>
</gene>
<dbReference type="InterPro" id="IPR016901">
    <property type="entry name" value="APC10/Doc1"/>
</dbReference>
<keyword evidence="3 6" id="KW-0498">Mitosis</keyword>
<organism evidence="8 10">
    <name type="scientific">Yarrowia lipolytica</name>
    <name type="common">Candida lipolytica</name>
    <dbReference type="NCBI Taxonomy" id="4952"/>
    <lineage>
        <taxon>Eukaryota</taxon>
        <taxon>Fungi</taxon>
        <taxon>Dikarya</taxon>
        <taxon>Ascomycota</taxon>
        <taxon>Saccharomycotina</taxon>
        <taxon>Dipodascomycetes</taxon>
        <taxon>Dipodascales</taxon>
        <taxon>Dipodascales incertae sedis</taxon>
        <taxon>Yarrowia</taxon>
    </lineage>
</organism>
<evidence type="ECO:0000256" key="6">
    <source>
        <dbReference type="PIRNR" id="PIRNR028841"/>
    </source>
</evidence>
<evidence type="ECO:0000313" key="11">
    <source>
        <dbReference type="Proteomes" id="UP000256601"/>
    </source>
</evidence>
<dbReference type="GO" id="GO:0005680">
    <property type="term" value="C:anaphase-promoting complex"/>
    <property type="evidence" value="ECO:0007669"/>
    <property type="project" value="EnsemblFungi"/>
</dbReference>
<protein>
    <recommendedName>
        <fullName evidence="6">Anaphase-promoting complex subunit 10</fullName>
    </recommendedName>
</protein>
<dbReference type="OMA" id="FITIEFP"/>
<dbReference type="SMART" id="SM01337">
    <property type="entry name" value="APC10"/>
    <property type="match status" value="1"/>
</dbReference>
<evidence type="ECO:0000256" key="3">
    <source>
        <dbReference type="ARBA" id="ARBA00022776"/>
    </source>
</evidence>
<evidence type="ECO:0000256" key="2">
    <source>
        <dbReference type="ARBA" id="ARBA00022618"/>
    </source>
</evidence>